<dbReference type="GO" id="GO:0006113">
    <property type="term" value="P:fermentation"/>
    <property type="evidence" value="ECO:0007669"/>
    <property type="project" value="InterPro"/>
</dbReference>
<keyword evidence="4" id="KW-1185">Reference proteome</keyword>
<feature type="region of interest" description="Disordered" evidence="1">
    <location>
        <begin position="1038"/>
        <end position="1059"/>
    </location>
</feature>
<feature type="compositionally biased region" description="Polar residues" evidence="1">
    <location>
        <begin position="2985"/>
        <end position="3011"/>
    </location>
</feature>
<dbReference type="EMBL" id="KN839863">
    <property type="protein sequence ID" value="KIJ61338.1"/>
    <property type="molecule type" value="Genomic_DNA"/>
</dbReference>
<reference evidence="3 4" key="1">
    <citation type="submission" date="2014-04" db="EMBL/GenBank/DDBJ databases">
        <title>Evolutionary Origins and Diversification of the Mycorrhizal Mutualists.</title>
        <authorList>
            <consortium name="DOE Joint Genome Institute"/>
            <consortium name="Mycorrhizal Genomics Consortium"/>
            <person name="Kohler A."/>
            <person name="Kuo A."/>
            <person name="Nagy L.G."/>
            <person name="Floudas D."/>
            <person name="Copeland A."/>
            <person name="Barry K.W."/>
            <person name="Cichocki N."/>
            <person name="Veneault-Fourrey C."/>
            <person name="LaButti K."/>
            <person name="Lindquist E.A."/>
            <person name="Lipzen A."/>
            <person name="Lundell T."/>
            <person name="Morin E."/>
            <person name="Murat C."/>
            <person name="Riley R."/>
            <person name="Ohm R."/>
            <person name="Sun H."/>
            <person name="Tunlid A."/>
            <person name="Henrissat B."/>
            <person name="Grigoriev I.V."/>
            <person name="Hibbett D.S."/>
            <person name="Martin F."/>
        </authorList>
    </citation>
    <scope>NUCLEOTIDE SEQUENCE [LARGE SCALE GENOMIC DNA]</scope>
    <source>
        <strain evidence="3 4">MD-312</strain>
    </source>
</reference>
<feature type="domain" description="Csf1 N-terminal" evidence="2">
    <location>
        <begin position="18"/>
        <end position="608"/>
    </location>
</feature>
<feature type="compositionally biased region" description="Low complexity" evidence="1">
    <location>
        <begin position="2180"/>
        <end position="2192"/>
    </location>
</feature>
<name>A0A0C9W4G0_9AGAM</name>
<evidence type="ECO:0000256" key="1">
    <source>
        <dbReference type="SAM" id="MobiDB-lite"/>
    </source>
</evidence>
<dbReference type="Proteomes" id="UP000053820">
    <property type="component" value="Unassembled WGS sequence"/>
</dbReference>
<feature type="region of interest" description="Disordered" evidence="1">
    <location>
        <begin position="2173"/>
        <end position="2192"/>
    </location>
</feature>
<gene>
    <name evidence="3" type="ORF">HYDPIDRAFT_177084</name>
</gene>
<feature type="region of interest" description="Disordered" evidence="1">
    <location>
        <begin position="2898"/>
        <end position="2929"/>
    </location>
</feature>
<feature type="compositionally biased region" description="Polar residues" evidence="1">
    <location>
        <begin position="2969"/>
        <end position="2978"/>
    </location>
</feature>
<dbReference type="PANTHER" id="PTHR32085">
    <property type="entry name" value="PROTEIN CSF1"/>
    <property type="match status" value="1"/>
</dbReference>
<sequence>MLKVYLLVACICVLIAAILYTFYLNRLVAAVIGLLLRIRYWNQGGSSIWIQIGEILLKDVRYHSSNQTMKIVKAQIAWRYWLRVPATEDDLNRAHVGGEDFNQTHALPSCRIKVSVQGFEWFLYNKTAAYDHIISQMQANAPPPPEASEPRRLFSQTSGLEGLYPPSVLANIKAPPVIHAALNWIKRQMPYLDPKDLLPISIEVFKLAIVCGNPSTPNLMVAECHRADGTFGIVRLLNFKFQNTLVHLVENEDYQGTMPNIGHSIRVQAESSNFADRIPLTYLSFGVFAKMWKGLKLYSTLFNPRQSLSSGHKSRTFIPSKKSRKSLDEDAYVGADFTTLEYAIERRIIEAPMLELSYYADAVGEVPPEASGPKGIGLESYDIGNGDLPPEWGIDLVIRRGVIRYGPWADRQRVHLQRTFFPPAYHDSEVSQRLRPGDKRIWTAMKIFIELREETSLNLPFREASKNWKWDGRADFLRPKIREHASLHVAAGDSSSISYLIPMVIGPDGYESRLEVHLDTVKVTSSLNDIKLIIAESCRVSAALPAPLRWNEERLWSFTVSLRQPTIFLLRDHINMFTDLSRDWTTGPPTEWHHFVPTAGGVTFKMLGWVIRYFMVLRDNYFGSFTHFSTLTEYLEKRNRGEVGDPIEKKWRPEKSNMLQVEISFMVQHGSFLLPSGLPGYEKYTSSMNEVGTSLLLAFPELQLDFRLHDYFMEMSLNVGELRGCILEACSEDVFFRDGYQRFKETLVIDGIDITANRLFGPPPRTRTYVCVWEVALGHVKALLSVLEGRMALAAVDAFRINYTDLANAPASEFSIPLDPDLTLVKLSLKALNATCLAGTAAVDLELPQGLSLHTNDLQGQLCGKLLSLRLPSASLKTLVTSGSSRKSWSEAAAIDFDVNVESYSSPKTKDNPQGTFLHGQDTLTQRAQYLLGQLKQTQEDFRGKHHPSAPRRRPRPTHRVHRNDLYLPPLTLPQFHRVQPSNAQQQPQQQAHPSPGPRWSRLSHLSESDGENIAEADRDARLARSRILRPIAVNHADDDKQSISDDESDNEDLTDTGSSESDCFNFLHDISSREGSPFTPSKSDNLTCSGSMLRLECVHGIEVFVTPLVILVASRLRDEVELRDLSAELTLDAFLVRHLTSFPSLEKQAPSPSPALDILVHSVHVQVAEQIHLKKGNAEPSSSPPDAVLDDQTMDIVLHNALTGLRFRSIPQIREGHSFQSMQVAFDEMSIGLGRLPSPPSGIACDSPRPEFCLSLSTFQASLVQTSLEVSFGNFTVQMGTPDPEYIVALLLSGKNDMQELSSMHRDWRARASHSFPNLVQQILWLTRDDAIVDPLSMIQPSFLVQRGLPHGVRTNGALKFLFHLRLCLRQCGDGLHSSHQASPQEVKRLMELCLANLMIDLDAPDEAHPNPWELLYPAEKPISANSPLPITSINIAVDSLRLTVLSISSKSHSYFTSSSLRVRYQSSALVQVHLASQESLAGHAIKRNIVVFSIADIALMASPRLVDFAQAVVRLRRYRKDSDAVETLDIPATPATHSPSQTVILAHIGSMNLRAGAENLTFEVGGSSLDLCSSVFVRPGIGMNSTSNVFTFGDLHVRARSKKADAGVHVPEQDILASLVFTNGKINATQRQDPGINMLRLVFVLEEILVSVPRSAIRLYRFMEEWKADFLPDVEATAETLVSELKRNSTSTVSKPSITPGTKRPTLTFHVNGCVAMLGVTLQVMRGTWLSWTIGDMTAFISSTPNSNSKRMQTFGLQLGSQGFTITYKSRSIDNSTGVPRVKLILPALTLSGDKGKGSIELLVALDFVNVMVKPTHLDTLLVVQQKFGQDFTDLLELIQETRQKRSAVPKVKRTTATPSRFIGHVDVKGFRLGLEGPSSVFYLECQNVGGDVAQRDGALRWQVQLRGLALSLAPSTGVAAQDQAFDRNKKSAFVIVDITISANDGELKTVIPKIQAVMQPSSIGELGDFIDYHQAELIARRHQRATELEAFREKTRSILKTFEGQSKESGATQKPSWLSEHTIVVEIERIGVAFPLTLDQSLELPQWPRRDLPSVRAFLFSVRRIRFNAQRGEAGRMETKELSFQFVNQFRQEVPSDFNADSHQTRNRLVYPQMKAHLRSDTSLSKRHIWVTANVTGFILDLDSSISDCVFSLIDVYRQGRERMERLAGNIPRGAASSPSEPSSTVTPLTEEYVPPVPGSNIFGALIFESGVVRVHSEGHHMRAMSSAFSDDVDDYLPTTETEVIKLPVVSAWIEYRASAASSPAGGPRTMQPSILIFKSKIHSSHNTLKPILLPFVTEITDYIQMRMRKTSRQNTSSSNPPLTAVSDSIRSLPSATMENLSETSSSLQINFSLRIDQSTLEFTCQPDVNVLAALRWESGGFVVSISPGAHKVTFTGTVDGLTVGLKHGFLSEDCVNLAARNLAFSLAFAKTQDARGNLDSAVSLVISTDISGGVRFSRLQDILCFKAVWLDRIPLITAHHTPPEEPAVVSPTASHLTSPTVKQEVTTAIIIRIRRIEVNVDLGQSISNVTLNMEDALIRTRLSERSSEVSLSVADVAILAKGNISGHITVPDCIFQTIRRNEEVLSQDSSSARLLELTMTSGPLSAELESEHQRLLVYRADPIQVDIHDDWSLISSMVGEKDRPLLLAFTIRGKEITALATIATIPKLMLYVNKFKANIAAQRLGASRESEAFRATQAPRPDNPLTEVASAFFQSARTRFKEAETDISYVIRQQMSFRLEMLRLILFPRSMADTELAQFIGRDVHASLNRTVEDGLPSRREIHLSFNTMNISKFSQLHSVLPSTATVSNDRDWIDSLFKNPTEANIVGLPSMKMLMITEESVQDLTTRLVYDFYSTFQGRGDKSLEDIYITLNVALYSWLTGLRKTLSREMEQVQGSLNAPPGSTPGMSRKKAAAAASPEVASAPEVTQLDVETALTQGISAAAASLSPRTQVAGNMTPIPPNISPTDGVSSPELTRPAKRTTQPQEGESSNTPPMVSGSQSSTTPGKPSLVYEYRERKIQRLTMRQLGEATPDVMHPFFMKKAGFNLEDSLPQYVHEYATIPLEEIMEALLNLYSKQLRTERGTGEGEKS</sequence>
<feature type="compositionally biased region" description="Low complexity" evidence="1">
    <location>
        <begin position="980"/>
        <end position="994"/>
    </location>
</feature>
<dbReference type="InterPro" id="IPR048636">
    <property type="entry name" value="Csf1_N"/>
</dbReference>
<evidence type="ECO:0000313" key="4">
    <source>
        <dbReference type="Proteomes" id="UP000053820"/>
    </source>
</evidence>
<dbReference type="OrthoDB" id="10051416at2759"/>
<dbReference type="Pfam" id="PF21678">
    <property type="entry name" value="Csf1_N"/>
    <property type="match status" value="1"/>
</dbReference>
<accession>A0A0C9W4G0</accession>
<organism evidence="3 4">
    <name type="scientific">Hydnomerulius pinastri MD-312</name>
    <dbReference type="NCBI Taxonomy" id="994086"/>
    <lineage>
        <taxon>Eukaryota</taxon>
        <taxon>Fungi</taxon>
        <taxon>Dikarya</taxon>
        <taxon>Basidiomycota</taxon>
        <taxon>Agaricomycotina</taxon>
        <taxon>Agaricomycetes</taxon>
        <taxon>Agaricomycetidae</taxon>
        <taxon>Boletales</taxon>
        <taxon>Boletales incertae sedis</taxon>
        <taxon>Leucogyrophana</taxon>
    </lineage>
</organism>
<feature type="compositionally biased region" description="Basic residues" evidence="1">
    <location>
        <begin position="944"/>
        <end position="962"/>
    </location>
</feature>
<protein>
    <recommendedName>
        <fullName evidence="2">Csf1 N-terminal domain-containing protein</fullName>
    </recommendedName>
</protein>
<feature type="region of interest" description="Disordered" evidence="1">
    <location>
        <begin position="938"/>
        <end position="962"/>
    </location>
</feature>
<evidence type="ECO:0000259" key="2">
    <source>
        <dbReference type="Pfam" id="PF21678"/>
    </source>
</evidence>
<dbReference type="HOGENOM" id="CLU_000463_0_0_1"/>
<feature type="region of interest" description="Disordered" evidence="1">
    <location>
        <begin position="2956"/>
        <end position="3015"/>
    </location>
</feature>
<feature type="region of interest" description="Disordered" evidence="1">
    <location>
        <begin position="980"/>
        <end position="1019"/>
    </location>
</feature>
<dbReference type="InterPro" id="IPR029636">
    <property type="entry name" value="Csf1"/>
</dbReference>
<dbReference type="GO" id="GO:0016020">
    <property type="term" value="C:membrane"/>
    <property type="evidence" value="ECO:0007669"/>
    <property type="project" value="InterPro"/>
</dbReference>
<proteinExistence type="predicted"/>
<evidence type="ECO:0000313" key="3">
    <source>
        <dbReference type="EMBL" id="KIJ61338.1"/>
    </source>
</evidence>
<feature type="compositionally biased region" description="Low complexity" evidence="1">
    <location>
        <begin position="2918"/>
        <end position="2929"/>
    </location>
</feature>
<dbReference type="PANTHER" id="PTHR32085:SF3">
    <property type="entry name" value="PROTEIN CSF1"/>
    <property type="match status" value="1"/>
</dbReference>
<feature type="compositionally biased region" description="Acidic residues" evidence="1">
    <location>
        <begin position="1045"/>
        <end position="1055"/>
    </location>
</feature>